<dbReference type="AlphaFoldDB" id="A0A8B7YMV9"/>
<proteinExistence type="predicted"/>
<evidence type="ECO:0000256" key="2">
    <source>
        <dbReference type="ARBA" id="ARBA00022692"/>
    </source>
</evidence>
<feature type="domain" description="G-protein coupled receptors family 3 profile" evidence="12">
    <location>
        <begin position="482"/>
        <end position="757"/>
    </location>
</feature>
<feature type="signal peptide" evidence="11">
    <location>
        <begin position="1"/>
        <end position="25"/>
    </location>
</feature>
<dbReference type="InterPro" id="IPR028082">
    <property type="entry name" value="Peripla_BP_I"/>
</dbReference>
<sequence length="892" mass="99762">MRWREFRHPLLFLMLVSSLSGQLRAATSSAGGGGSKSPSSSSDSGDGLTSLFIGSTMSMTGGTWDGGQAGLPAALMALEDVNNRSDILPGYQLELTWENSECNPGLGTNIFYNLLYHEPIKIIMLTACSIVSSAVAEAAKMWNLMVIAFGSSSPALSNRDRFPTFFRTHPSATVHNPTRVKLCQKWNWKQISFLQETHEVFTSTIEDLEKRVKDAGMEISSRQSFLTEPDNAIQNLKREDARIIIGVFYEDMARRVFCEVYKQKLYGPKNVWMILGWYPDEWYKTSDPKVNCTADQLMEALQYHITTEALILKPDDTPSISGMTSDEYEARISKALNVSNPTQVSGYPEAPLAYDAIWSIALALNQTANRLADRGLKLENYTYGNLEIAEEIFNALNTTNFPGLSGQVAFTATGDRVTRTQIEQMIDGKYRKIAYYDSVMDNLTWLVPVEWPGGDGPPKDGVDTRPQLRVISKDLFIPVCVLAGLAIIFACVCITFNMCFQHTGYISCSQPHINNLTAIGCIIGLMSVFLMGLDGQYVSEDQFPMVCSSVAWLLAVAFSLGYGAMFSKIWMMHSLVTQEKSESEDGRRRRRKISLQKVEVWKMYLMIGILLVVDLVLLTIWQVIDPLYRQVEDFDKEEHYEDDLEIQPQLEHCEAEHLSIWLGILYAINGLLLIFGLFLAYETRNMTVRDLNDSRYVGMSVYNVSVLCIITAPVTIIIRSQQDAVFGFAALTVVFCSTITLILIFVPKMLFIRKNPDGTYTKNMPGITAPSREDEEKHQRLSADNIEIKRQIAERERRIRHLTELIAQRTKTAPSEASMPSKIQERNSGSPVTTTRRSRSSFGPDKLTPPTISCEDSAFVSVGAGSSALSASLPRGQRNSAASEEEFSETYI</sequence>
<evidence type="ECO:0000256" key="5">
    <source>
        <dbReference type="ARBA" id="ARBA00023136"/>
    </source>
</evidence>
<dbReference type="Proteomes" id="UP000694845">
    <property type="component" value="Unplaced"/>
</dbReference>
<keyword evidence="11" id="KW-0732">Signal</keyword>
<evidence type="ECO:0000313" key="14">
    <source>
        <dbReference type="RefSeq" id="XP_022094603.1"/>
    </source>
</evidence>
<accession>A0A8B7YMV9</accession>
<feature type="transmembrane region" description="Helical" evidence="10">
    <location>
        <begin position="512"/>
        <end position="531"/>
    </location>
</feature>
<dbReference type="FunFam" id="3.40.50.2300:FF:000056">
    <property type="entry name" value="Gamma-aminobutyric acid type B receptor subunit 1"/>
    <property type="match status" value="1"/>
</dbReference>
<name>A0A8B7YMV9_ACAPL</name>
<keyword evidence="13" id="KW-1185">Reference proteome</keyword>
<dbReference type="RefSeq" id="XP_022094603.1">
    <property type="nucleotide sequence ID" value="XM_022238911.1"/>
</dbReference>
<keyword evidence="6" id="KW-0675">Receptor</keyword>
<feature type="chain" id="PRO_5034649130" evidence="11">
    <location>
        <begin position="26"/>
        <end position="892"/>
    </location>
</feature>
<keyword evidence="4" id="KW-0297">G-protein coupled receptor</keyword>
<dbReference type="InterPro" id="IPR017978">
    <property type="entry name" value="GPCR_3_C"/>
</dbReference>
<dbReference type="GO" id="GO:0038039">
    <property type="term" value="C:G protein-coupled receptor heterodimeric complex"/>
    <property type="evidence" value="ECO:0007669"/>
    <property type="project" value="TreeGrafter"/>
</dbReference>
<evidence type="ECO:0000256" key="1">
    <source>
        <dbReference type="ARBA" id="ARBA00004141"/>
    </source>
</evidence>
<feature type="transmembrane region" description="Helical" evidence="10">
    <location>
        <begin position="475"/>
        <end position="500"/>
    </location>
</feature>
<evidence type="ECO:0000256" key="11">
    <source>
        <dbReference type="SAM" id="SignalP"/>
    </source>
</evidence>
<dbReference type="OMA" id="WAGGEAC"/>
<feature type="region of interest" description="Disordered" evidence="9">
    <location>
        <begin position="27"/>
        <end position="46"/>
    </location>
</feature>
<evidence type="ECO:0000313" key="13">
    <source>
        <dbReference type="Proteomes" id="UP000694845"/>
    </source>
</evidence>
<protein>
    <submittedName>
        <fullName evidence="14">Gamma-aminobutyric acid type B receptor subunit 1-like isoform X1</fullName>
    </submittedName>
</protein>
<dbReference type="InterPro" id="IPR001828">
    <property type="entry name" value="ANF_lig-bd_rcpt"/>
</dbReference>
<evidence type="ECO:0000256" key="7">
    <source>
        <dbReference type="ARBA" id="ARBA00023180"/>
    </source>
</evidence>
<feature type="transmembrane region" description="Helical" evidence="10">
    <location>
        <begin position="701"/>
        <end position="718"/>
    </location>
</feature>
<feature type="region of interest" description="Disordered" evidence="9">
    <location>
        <begin position="807"/>
        <end position="853"/>
    </location>
</feature>
<evidence type="ECO:0000256" key="8">
    <source>
        <dbReference type="ARBA" id="ARBA00023224"/>
    </source>
</evidence>
<dbReference type="CDD" id="cd06366">
    <property type="entry name" value="PBP1_GABAb_receptor"/>
    <property type="match status" value="1"/>
</dbReference>
<keyword evidence="7" id="KW-0325">Glycoprotein</keyword>
<comment type="subcellular location">
    <subcellularLocation>
        <location evidence="1">Membrane</location>
        <topology evidence="1">Multi-pass membrane protein</topology>
    </subcellularLocation>
</comment>
<feature type="compositionally biased region" description="Low complexity" evidence="9">
    <location>
        <begin position="36"/>
        <end position="46"/>
    </location>
</feature>
<feature type="transmembrane region" description="Helical" evidence="10">
    <location>
        <begin position="543"/>
        <end position="565"/>
    </location>
</feature>
<feature type="transmembrane region" description="Helical" evidence="10">
    <location>
        <begin position="658"/>
        <end position="681"/>
    </location>
</feature>
<feature type="transmembrane region" description="Helical" evidence="10">
    <location>
        <begin position="600"/>
        <end position="624"/>
    </location>
</feature>
<feature type="compositionally biased region" description="Acidic residues" evidence="9">
    <location>
        <begin position="883"/>
        <end position="892"/>
    </location>
</feature>
<dbReference type="InterPro" id="IPR002455">
    <property type="entry name" value="GPCR3_GABA-B"/>
</dbReference>
<dbReference type="GO" id="GO:0007214">
    <property type="term" value="P:gamma-aminobutyric acid signaling pathway"/>
    <property type="evidence" value="ECO:0007669"/>
    <property type="project" value="TreeGrafter"/>
</dbReference>
<dbReference type="KEGG" id="aplc:110981381"/>
<dbReference type="GO" id="GO:0004965">
    <property type="term" value="F:G protein-coupled GABA receptor activity"/>
    <property type="evidence" value="ECO:0007669"/>
    <property type="project" value="InterPro"/>
</dbReference>
<dbReference type="PRINTS" id="PR01176">
    <property type="entry name" value="GABABRECEPTR"/>
</dbReference>
<dbReference type="PRINTS" id="PR01177">
    <property type="entry name" value="GABAB1RECPTR"/>
</dbReference>
<dbReference type="PANTHER" id="PTHR10519">
    <property type="entry name" value="GABA-B RECEPTOR"/>
    <property type="match status" value="1"/>
</dbReference>
<keyword evidence="2 10" id="KW-0812">Transmembrane</keyword>
<dbReference type="Gene3D" id="3.40.50.2300">
    <property type="match status" value="2"/>
</dbReference>
<evidence type="ECO:0000259" key="12">
    <source>
        <dbReference type="PROSITE" id="PS50259"/>
    </source>
</evidence>
<evidence type="ECO:0000256" key="6">
    <source>
        <dbReference type="ARBA" id="ARBA00023170"/>
    </source>
</evidence>
<reference evidence="14" key="1">
    <citation type="submission" date="2025-08" db="UniProtKB">
        <authorList>
            <consortium name="RefSeq"/>
        </authorList>
    </citation>
    <scope>IDENTIFICATION</scope>
</reference>
<evidence type="ECO:0000256" key="3">
    <source>
        <dbReference type="ARBA" id="ARBA00022989"/>
    </source>
</evidence>
<dbReference type="OrthoDB" id="17569at2759"/>
<keyword evidence="3 10" id="KW-1133">Transmembrane helix</keyword>
<dbReference type="Pfam" id="PF01094">
    <property type="entry name" value="ANF_receptor"/>
    <property type="match status" value="1"/>
</dbReference>
<keyword evidence="5 10" id="KW-0472">Membrane</keyword>
<evidence type="ECO:0000256" key="4">
    <source>
        <dbReference type="ARBA" id="ARBA00023040"/>
    </source>
</evidence>
<evidence type="ECO:0000256" key="10">
    <source>
        <dbReference type="SAM" id="Phobius"/>
    </source>
</evidence>
<feature type="region of interest" description="Disordered" evidence="9">
    <location>
        <begin position="868"/>
        <end position="892"/>
    </location>
</feature>
<dbReference type="PANTHER" id="PTHR10519:SF77">
    <property type="entry name" value="GAMMA-AMINOBUTYRIC ACID TYPE B RECEPTOR SUBUNIT 1"/>
    <property type="match status" value="1"/>
</dbReference>
<dbReference type="PROSITE" id="PS50259">
    <property type="entry name" value="G_PROTEIN_RECEP_F3_4"/>
    <property type="match status" value="1"/>
</dbReference>
<dbReference type="SUPFAM" id="SSF53822">
    <property type="entry name" value="Periplasmic binding protein-like I"/>
    <property type="match status" value="1"/>
</dbReference>
<keyword evidence="8" id="KW-0807">Transducer</keyword>
<dbReference type="Pfam" id="PF00003">
    <property type="entry name" value="7tm_3"/>
    <property type="match status" value="1"/>
</dbReference>
<dbReference type="GeneID" id="110981381"/>
<gene>
    <name evidence="14" type="primary">LOC110981381</name>
</gene>
<feature type="transmembrane region" description="Helical" evidence="10">
    <location>
        <begin position="724"/>
        <end position="746"/>
    </location>
</feature>
<evidence type="ECO:0000256" key="9">
    <source>
        <dbReference type="SAM" id="MobiDB-lite"/>
    </source>
</evidence>
<organism evidence="13 14">
    <name type="scientific">Acanthaster planci</name>
    <name type="common">Crown-of-thorns starfish</name>
    <dbReference type="NCBI Taxonomy" id="133434"/>
    <lineage>
        <taxon>Eukaryota</taxon>
        <taxon>Metazoa</taxon>
        <taxon>Echinodermata</taxon>
        <taxon>Eleutherozoa</taxon>
        <taxon>Asterozoa</taxon>
        <taxon>Asteroidea</taxon>
        <taxon>Valvatacea</taxon>
        <taxon>Valvatida</taxon>
        <taxon>Acanthasteridae</taxon>
        <taxon>Acanthaster</taxon>
    </lineage>
</organism>